<name>A0A5C7HTS3_9ROSI</name>
<dbReference type="PANTHER" id="PTHR31286">
    <property type="entry name" value="GLYCINE-RICH CELL WALL STRUCTURAL PROTEIN 1.8-LIKE"/>
    <property type="match status" value="1"/>
</dbReference>
<gene>
    <name evidence="2" type="ORF">EZV62_015086</name>
</gene>
<evidence type="ECO:0000313" key="3">
    <source>
        <dbReference type="Proteomes" id="UP000323000"/>
    </source>
</evidence>
<accession>A0A5C7HTS3</accession>
<evidence type="ECO:0000313" key="2">
    <source>
        <dbReference type="EMBL" id="TXG60513.1"/>
    </source>
</evidence>
<dbReference type="Proteomes" id="UP000323000">
    <property type="component" value="Chromosome 6"/>
</dbReference>
<dbReference type="EMBL" id="VAHF01000006">
    <property type="protein sequence ID" value="TXG60513.1"/>
    <property type="molecule type" value="Genomic_DNA"/>
</dbReference>
<organism evidence="2 3">
    <name type="scientific">Acer yangbiense</name>
    <dbReference type="NCBI Taxonomy" id="1000413"/>
    <lineage>
        <taxon>Eukaryota</taxon>
        <taxon>Viridiplantae</taxon>
        <taxon>Streptophyta</taxon>
        <taxon>Embryophyta</taxon>
        <taxon>Tracheophyta</taxon>
        <taxon>Spermatophyta</taxon>
        <taxon>Magnoliopsida</taxon>
        <taxon>eudicotyledons</taxon>
        <taxon>Gunneridae</taxon>
        <taxon>Pentapetalae</taxon>
        <taxon>rosids</taxon>
        <taxon>malvids</taxon>
        <taxon>Sapindales</taxon>
        <taxon>Sapindaceae</taxon>
        <taxon>Hippocastanoideae</taxon>
        <taxon>Acereae</taxon>
        <taxon>Acer</taxon>
    </lineage>
</organism>
<protein>
    <recommendedName>
        <fullName evidence="4">DUF4283 domain-containing protein</fullName>
    </recommendedName>
</protein>
<evidence type="ECO:0000256" key="1">
    <source>
        <dbReference type="SAM" id="MobiDB-lite"/>
    </source>
</evidence>
<comment type="caution">
    <text evidence="2">The sequence shown here is derived from an EMBL/GenBank/DDBJ whole genome shotgun (WGS) entry which is preliminary data.</text>
</comment>
<proteinExistence type="predicted"/>
<feature type="compositionally biased region" description="Basic and acidic residues" evidence="1">
    <location>
        <begin position="166"/>
        <end position="179"/>
    </location>
</feature>
<sequence>MEFNKVEIWVQIHNVPLICMIEDSGNFIGSMIGEVKEVDLIEAKIIGGRIIRVRVVILATEPLMRSFESRLAGSEEITTFLLRYEKLQDYCFKCSRLGHSFTIALNLDLGIREARLSLGLTKAIGEQNHLERTGKKPPESHAGGRSGNFGIRTGLVGEMQGHQNVSRHEGQCCREGKWE</sequence>
<dbReference type="PANTHER" id="PTHR31286:SF167">
    <property type="entry name" value="OS09G0268800 PROTEIN"/>
    <property type="match status" value="1"/>
</dbReference>
<feature type="region of interest" description="Disordered" evidence="1">
    <location>
        <begin position="128"/>
        <end position="147"/>
    </location>
</feature>
<feature type="region of interest" description="Disordered" evidence="1">
    <location>
        <begin position="160"/>
        <end position="179"/>
    </location>
</feature>
<reference evidence="3" key="1">
    <citation type="journal article" date="2019" name="Gigascience">
        <title>De novo genome assembly of the endangered Acer yangbiense, a plant species with extremely small populations endemic to Yunnan Province, China.</title>
        <authorList>
            <person name="Yang J."/>
            <person name="Wariss H.M."/>
            <person name="Tao L."/>
            <person name="Zhang R."/>
            <person name="Yun Q."/>
            <person name="Hollingsworth P."/>
            <person name="Dao Z."/>
            <person name="Luo G."/>
            <person name="Guo H."/>
            <person name="Ma Y."/>
            <person name="Sun W."/>
        </authorList>
    </citation>
    <scope>NUCLEOTIDE SEQUENCE [LARGE SCALE GENOMIC DNA]</scope>
    <source>
        <strain evidence="3">cv. Malutang</strain>
    </source>
</reference>
<feature type="compositionally biased region" description="Basic and acidic residues" evidence="1">
    <location>
        <begin position="128"/>
        <end position="139"/>
    </location>
</feature>
<dbReference type="OrthoDB" id="2219495at2759"/>
<evidence type="ECO:0008006" key="4">
    <source>
        <dbReference type="Google" id="ProtNLM"/>
    </source>
</evidence>
<dbReference type="AlphaFoldDB" id="A0A5C7HTS3"/>
<dbReference type="InterPro" id="IPR040256">
    <property type="entry name" value="At4g02000-like"/>
</dbReference>
<keyword evidence="3" id="KW-1185">Reference proteome</keyword>